<dbReference type="RefSeq" id="WP_013706500.1">
    <property type="nucleotide sequence ID" value="NC_015388.1"/>
</dbReference>
<accession>F2NHQ5</accession>
<proteinExistence type="predicted"/>
<evidence type="ECO:0000313" key="1">
    <source>
        <dbReference type="EMBL" id="AEB09390.1"/>
    </source>
</evidence>
<dbReference type="InterPro" id="IPR008769">
    <property type="entry name" value="PhaF_PhaI"/>
</dbReference>
<dbReference type="OrthoDB" id="191894at2"/>
<protein>
    <recommendedName>
        <fullName evidence="3">Polyhydroxyalkanoate synthesis regulator</fullName>
    </recommendedName>
</protein>
<dbReference type="PANTHER" id="PTHR38664">
    <property type="entry name" value="SLR0058 PROTEIN"/>
    <property type="match status" value="1"/>
</dbReference>
<reference evidence="2" key="2">
    <citation type="submission" date="2011-03" db="EMBL/GenBank/DDBJ databases">
        <title>The complete genome of Desulfobacca acetoxidans DSM 11109.</title>
        <authorList>
            <consortium name="US DOE Joint Genome Institute (JGI-PGF)"/>
            <person name="Lucas S."/>
            <person name="Copeland A."/>
            <person name="Lapidus A."/>
            <person name="Bruce D."/>
            <person name="Goodwin L."/>
            <person name="Pitluck S."/>
            <person name="Peters L."/>
            <person name="Kyrpides N."/>
            <person name="Mavromatis K."/>
            <person name="Ivanova N."/>
            <person name="Ovchinnikova G."/>
            <person name="Teshima H."/>
            <person name="Detter J.C."/>
            <person name="Han C."/>
            <person name="Land M."/>
            <person name="Hauser L."/>
            <person name="Markowitz V."/>
            <person name="Cheng J.-F."/>
            <person name="Hugenholtz P."/>
            <person name="Woyke T."/>
            <person name="Wu D."/>
            <person name="Spring S."/>
            <person name="Schueler E."/>
            <person name="Brambilla E."/>
            <person name="Klenk H.-P."/>
            <person name="Eisen J.A."/>
        </authorList>
    </citation>
    <scope>NUCLEOTIDE SEQUENCE [LARGE SCALE GENOMIC DNA]</scope>
    <source>
        <strain evidence="2">ATCC 700848 / DSM 11109 / ASRB2</strain>
    </source>
</reference>
<dbReference type="PANTHER" id="PTHR38664:SF1">
    <property type="entry name" value="SLR0058 PROTEIN"/>
    <property type="match status" value="1"/>
</dbReference>
<dbReference type="eggNOG" id="COG3937">
    <property type="taxonomic scope" value="Bacteria"/>
</dbReference>
<dbReference type="AlphaFoldDB" id="F2NHQ5"/>
<evidence type="ECO:0008006" key="3">
    <source>
        <dbReference type="Google" id="ProtNLM"/>
    </source>
</evidence>
<gene>
    <name evidence="1" type="ordered locus">Desac_1535</name>
</gene>
<keyword evidence="2" id="KW-1185">Reference proteome</keyword>
<evidence type="ECO:0000313" key="2">
    <source>
        <dbReference type="Proteomes" id="UP000000483"/>
    </source>
</evidence>
<organism evidence="1 2">
    <name type="scientific">Desulfobacca acetoxidans (strain ATCC 700848 / DSM 11109 / ASRB2)</name>
    <dbReference type="NCBI Taxonomy" id="880072"/>
    <lineage>
        <taxon>Bacteria</taxon>
        <taxon>Pseudomonadati</taxon>
        <taxon>Thermodesulfobacteriota</taxon>
        <taxon>Desulfobaccia</taxon>
        <taxon>Desulfobaccales</taxon>
        <taxon>Desulfobaccaceae</taxon>
        <taxon>Desulfobacca</taxon>
    </lineage>
</organism>
<dbReference type="HOGENOM" id="CLU_131526_4_3_7"/>
<reference evidence="1 2" key="1">
    <citation type="journal article" date="2011" name="Stand. Genomic Sci.">
        <title>Complete genome sequence of the acetate-degrading sulfate reducer Desulfobacca acetoxidans type strain (ASRB2).</title>
        <authorList>
            <person name="Goker M."/>
            <person name="Teshima H."/>
            <person name="Lapidus A."/>
            <person name="Nolan M."/>
            <person name="Lucas S."/>
            <person name="Hammon N."/>
            <person name="Deshpande S."/>
            <person name="Cheng J.F."/>
            <person name="Tapia R."/>
            <person name="Han C."/>
            <person name="Goodwin L."/>
            <person name="Pitluck S."/>
            <person name="Huntemann M."/>
            <person name="Liolios K."/>
            <person name="Ivanova N."/>
            <person name="Pagani I."/>
            <person name="Mavromatis K."/>
            <person name="Ovchinikova G."/>
            <person name="Pati A."/>
            <person name="Chen A."/>
            <person name="Palaniappan K."/>
            <person name="Land M."/>
            <person name="Hauser L."/>
            <person name="Brambilla E.M."/>
            <person name="Rohde M."/>
            <person name="Spring S."/>
            <person name="Detter J.C."/>
            <person name="Woyke T."/>
            <person name="Bristow J."/>
            <person name="Eisen J.A."/>
            <person name="Markowitz V."/>
            <person name="Hugenholtz P."/>
            <person name="Kyrpides N.C."/>
            <person name="Klenk H.P."/>
        </authorList>
    </citation>
    <scope>NUCLEOTIDE SEQUENCE [LARGE SCALE GENOMIC DNA]</scope>
    <source>
        <strain evidence="2">ATCC 700848 / DSM 11109 / ASRB2</strain>
    </source>
</reference>
<dbReference type="NCBIfam" id="NF047773">
    <property type="entry name" value="phas_rel_Lepto"/>
    <property type="match status" value="1"/>
</dbReference>
<dbReference type="EMBL" id="CP002629">
    <property type="protein sequence ID" value="AEB09390.1"/>
    <property type="molecule type" value="Genomic_DNA"/>
</dbReference>
<dbReference type="KEGG" id="dao:Desac_1535"/>
<sequence>MEEFWKKTLSFGLGVFDFTKEKVEKLVDEMIKRGELSSQEGSRAVEELLEKAEKEQTAFWIKIREFVQRIVSEMSLVRRSDFKSLEERVADLEKRLQELNLPPRPPSID</sequence>
<name>F2NHQ5_DESAR</name>
<dbReference type="Proteomes" id="UP000000483">
    <property type="component" value="Chromosome"/>
</dbReference>